<feature type="domain" description="Glucosamine/galactosamine-6-phosphate isomerase" evidence="3">
    <location>
        <begin position="11"/>
        <end position="226"/>
    </location>
</feature>
<dbReference type="OrthoDB" id="9791139at2"/>
<dbReference type="GO" id="GO:0004342">
    <property type="term" value="F:glucosamine-6-phosphate deaminase activity"/>
    <property type="evidence" value="ECO:0007669"/>
    <property type="project" value="InterPro"/>
</dbReference>
<sequence length="261" mass="27268">MAEVVVVANEDAAGALVADTIVSLIRSKPDVVLGLATGSTPLASYRALARRIADDAIDVRGVRGFALDEYVGLPAGHPESYRAVISREVVEPLGLTPELVRVPSGDPATIEHAGADYEAAITAAGGVDLQILGIGRTGHIGFNEPGSSLASHTRVKTLTEATRLDNARFFDSPSDVPMHCITQGIGTILRARHLVLLAFGAAKAHAVAAAVEGPVSASQPGSAIQLHPHTTVIVDEAAAAELENLDYYRHAWANKPAWQGI</sequence>
<evidence type="ECO:0000256" key="1">
    <source>
        <dbReference type="ARBA" id="ARBA00022801"/>
    </source>
</evidence>
<dbReference type="AlphaFoldDB" id="A0A1N6FIG7"/>
<dbReference type="Proteomes" id="UP000184699">
    <property type="component" value="Unassembled WGS sequence"/>
</dbReference>
<dbReference type="SUPFAM" id="SSF100950">
    <property type="entry name" value="NagB/RpiA/CoA transferase-like"/>
    <property type="match status" value="1"/>
</dbReference>
<dbReference type="CDD" id="cd01399">
    <property type="entry name" value="GlcN6P_deaminase"/>
    <property type="match status" value="1"/>
</dbReference>
<dbReference type="Gene3D" id="3.40.50.1360">
    <property type="match status" value="1"/>
</dbReference>
<proteinExistence type="predicted"/>
<dbReference type="GO" id="GO:0019262">
    <property type="term" value="P:N-acetylneuraminate catabolic process"/>
    <property type="evidence" value="ECO:0007669"/>
    <property type="project" value="TreeGrafter"/>
</dbReference>
<dbReference type="PANTHER" id="PTHR11280">
    <property type="entry name" value="GLUCOSAMINE-6-PHOSPHATE ISOMERASE"/>
    <property type="match status" value="1"/>
</dbReference>
<accession>A0A1N6FIG7</accession>
<evidence type="ECO:0000259" key="3">
    <source>
        <dbReference type="Pfam" id="PF01182"/>
    </source>
</evidence>
<dbReference type="GO" id="GO:0006046">
    <property type="term" value="P:N-acetylglucosamine catabolic process"/>
    <property type="evidence" value="ECO:0007669"/>
    <property type="project" value="TreeGrafter"/>
</dbReference>
<protein>
    <submittedName>
        <fullName evidence="4">Glucosamine-6-phosphate deaminase</fullName>
    </submittedName>
</protein>
<dbReference type="NCBIfam" id="NF001684">
    <property type="entry name" value="PRK00443.1-4"/>
    <property type="match status" value="1"/>
</dbReference>
<dbReference type="STRING" id="232089.SAMN05443544_2068"/>
<dbReference type="RefSeq" id="WP_074260188.1">
    <property type="nucleotide sequence ID" value="NZ_FSRJ01000002.1"/>
</dbReference>
<name>A0A1N6FIG7_9MICO</name>
<organism evidence="4 5">
    <name type="scientific">Agromyces cerinus subsp. cerinus</name>
    <dbReference type="NCBI Taxonomy" id="232089"/>
    <lineage>
        <taxon>Bacteria</taxon>
        <taxon>Bacillati</taxon>
        <taxon>Actinomycetota</taxon>
        <taxon>Actinomycetes</taxon>
        <taxon>Micrococcales</taxon>
        <taxon>Microbacteriaceae</taxon>
        <taxon>Agromyces</taxon>
    </lineage>
</organism>
<dbReference type="GO" id="GO:0005975">
    <property type="term" value="P:carbohydrate metabolic process"/>
    <property type="evidence" value="ECO:0007669"/>
    <property type="project" value="InterPro"/>
</dbReference>
<evidence type="ECO:0000313" key="4">
    <source>
        <dbReference type="EMBL" id="SIN95045.1"/>
    </source>
</evidence>
<dbReference type="PANTHER" id="PTHR11280:SF5">
    <property type="entry name" value="GLUCOSAMINE-6-PHOSPHATE ISOMERASE"/>
    <property type="match status" value="1"/>
</dbReference>
<dbReference type="EMBL" id="FSRJ01000002">
    <property type="protein sequence ID" value="SIN95045.1"/>
    <property type="molecule type" value="Genomic_DNA"/>
</dbReference>
<keyword evidence="5" id="KW-1185">Reference proteome</keyword>
<dbReference type="GO" id="GO:0006043">
    <property type="term" value="P:glucosamine catabolic process"/>
    <property type="evidence" value="ECO:0007669"/>
    <property type="project" value="TreeGrafter"/>
</dbReference>
<evidence type="ECO:0000256" key="2">
    <source>
        <dbReference type="ARBA" id="ARBA00023277"/>
    </source>
</evidence>
<evidence type="ECO:0000313" key="5">
    <source>
        <dbReference type="Proteomes" id="UP000184699"/>
    </source>
</evidence>
<dbReference type="GO" id="GO:0005737">
    <property type="term" value="C:cytoplasm"/>
    <property type="evidence" value="ECO:0007669"/>
    <property type="project" value="TreeGrafter"/>
</dbReference>
<reference evidence="5" key="1">
    <citation type="submission" date="2016-11" db="EMBL/GenBank/DDBJ databases">
        <authorList>
            <person name="Varghese N."/>
            <person name="Submissions S."/>
        </authorList>
    </citation>
    <scope>NUCLEOTIDE SEQUENCE [LARGE SCALE GENOMIC DNA]</scope>
    <source>
        <strain evidence="5">DSM 8595</strain>
    </source>
</reference>
<keyword evidence="1" id="KW-0378">Hydrolase</keyword>
<gene>
    <name evidence="4" type="ORF">SAMN05443544_2068</name>
</gene>
<dbReference type="InterPro" id="IPR004547">
    <property type="entry name" value="Glucosamine6P_isomerase"/>
</dbReference>
<dbReference type="Pfam" id="PF01182">
    <property type="entry name" value="Glucosamine_iso"/>
    <property type="match status" value="1"/>
</dbReference>
<dbReference type="GO" id="GO:0042802">
    <property type="term" value="F:identical protein binding"/>
    <property type="evidence" value="ECO:0007669"/>
    <property type="project" value="TreeGrafter"/>
</dbReference>
<dbReference type="InterPro" id="IPR006148">
    <property type="entry name" value="Glc/Gal-6P_isomerase"/>
</dbReference>
<dbReference type="InterPro" id="IPR037171">
    <property type="entry name" value="NagB/RpiA_transferase-like"/>
</dbReference>
<keyword evidence="2" id="KW-0119">Carbohydrate metabolism</keyword>